<dbReference type="InterPro" id="IPR041698">
    <property type="entry name" value="Methyltransf_25"/>
</dbReference>
<dbReference type="GO" id="GO:0032259">
    <property type="term" value="P:methylation"/>
    <property type="evidence" value="ECO:0007669"/>
    <property type="project" value="UniProtKB-KW"/>
</dbReference>
<keyword evidence="2 4" id="KW-0808">Transferase</keyword>
<comment type="caution">
    <text evidence="4">The sequence shown here is derived from an EMBL/GenBank/DDBJ whole genome shotgun (WGS) entry which is preliminary data.</text>
</comment>
<evidence type="ECO:0000313" key="4">
    <source>
        <dbReference type="EMBL" id="KKT57640.1"/>
    </source>
</evidence>
<dbReference type="PANTHER" id="PTHR43861">
    <property type="entry name" value="TRANS-ACONITATE 2-METHYLTRANSFERASE-RELATED"/>
    <property type="match status" value="1"/>
</dbReference>
<name>A0A0G1IEL7_9BACT</name>
<evidence type="ECO:0000313" key="5">
    <source>
        <dbReference type="Proteomes" id="UP000033977"/>
    </source>
</evidence>
<dbReference type="AlphaFoldDB" id="A0A0G1IEL7"/>
<dbReference type="GO" id="GO:0008168">
    <property type="term" value="F:methyltransferase activity"/>
    <property type="evidence" value="ECO:0007669"/>
    <property type="project" value="UniProtKB-KW"/>
</dbReference>
<proteinExistence type="predicted"/>
<dbReference type="Gene3D" id="3.40.50.150">
    <property type="entry name" value="Vaccinia Virus protein VP39"/>
    <property type="match status" value="1"/>
</dbReference>
<evidence type="ECO:0000256" key="2">
    <source>
        <dbReference type="ARBA" id="ARBA00022679"/>
    </source>
</evidence>
<feature type="domain" description="Methyltransferase" evidence="3">
    <location>
        <begin position="41"/>
        <end position="131"/>
    </location>
</feature>
<protein>
    <submittedName>
        <fullName evidence="4">Methyltransferase type 11</fullName>
    </submittedName>
</protein>
<evidence type="ECO:0000256" key="1">
    <source>
        <dbReference type="ARBA" id="ARBA00022603"/>
    </source>
</evidence>
<accession>A0A0G1IEL7</accession>
<dbReference type="InterPro" id="IPR029063">
    <property type="entry name" value="SAM-dependent_MTases_sf"/>
</dbReference>
<dbReference type="Pfam" id="PF13649">
    <property type="entry name" value="Methyltransf_25"/>
    <property type="match status" value="1"/>
</dbReference>
<dbReference type="SUPFAM" id="SSF53335">
    <property type="entry name" value="S-adenosyl-L-methionine-dependent methyltransferases"/>
    <property type="match status" value="1"/>
</dbReference>
<sequence length="207" mass="23781">MDLRETYNKIAEDWHKDHKQDNWWVEGTNEFISFLKPNSLVLDAGCGAGTKSKYLIDRGLKVVGIDFSDKLIEIAKREAPSGNFFVMDINEADKLKENFDGIFAQAVLLHIQKKDAEKTLNKLLGVLKPGGYLYIAVKEKKFGGADEEIKTENDYGYPYERFFSYFTLDEIKNLMIELGLAINYENISQYGYTRWIQVIGQQNKNGK</sequence>
<keyword evidence="1 4" id="KW-0489">Methyltransferase</keyword>
<dbReference type="PANTHER" id="PTHR43861:SF1">
    <property type="entry name" value="TRANS-ACONITATE 2-METHYLTRANSFERASE"/>
    <property type="match status" value="1"/>
</dbReference>
<organism evidence="4 5">
    <name type="scientific">Candidatus Giovannonibacteria bacterium GW2011_GWB1_44_23</name>
    <dbReference type="NCBI Taxonomy" id="1618652"/>
    <lineage>
        <taxon>Bacteria</taxon>
        <taxon>Candidatus Giovannoniibacteriota</taxon>
    </lineage>
</organism>
<evidence type="ECO:0000259" key="3">
    <source>
        <dbReference type="Pfam" id="PF13649"/>
    </source>
</evidence>
<dbReference type="CDD" id="cd02440">
    <property type="entry name" value="AdoMet_MTases"/>
    <property type="match status" value="1"/>
</dbReference>
<dbReference type="Proteomes" id="UP000033977">
    <property type="component" value="Unassembled WGS sequence"/>
</dbReference>
<dbReference type="EMBL" id="LCIN01000002">
    <property type="protein sequence ID" value="KKT57640.1"/>
    <property type="molecule type" value="Genomic_DNA"/>
</dbReference>
<gene>
    <name evidence="4" type="ORF">UW49_C0002G0036</name>
</gene>
<reference evidence="4 5" key="1">
    <citation type="journal article" date="2015" name="Nature">
        <title>rRNA introns, odd ribosomes, and small enigmatic genomes across a large radiation of phyla.</title>
        <authorList>
            <person name="Brown C.T."/>
            <person name="Hug L.A."/>
            <person name="Thomas B.C."/>
            <person name="Sharon I."/>
            <person name="Castelle C.J."/>
            <person name="Singh A."/>
            <person name="Wilkins M.J."/>
            <person name="Williams K.H."/>
            <person name="Banfield J.F."/>
        </authorList>
    </citation>
    <scope>NUCLEOTIDE SEQUENCE [LARGE SCALE GENOMIC DNA]</scope>
</reference>